<dbReference type="GO" id="GO:0008795">
    <property type="term" value="F:NAD+ synthase activity"/>
    <property type="evidence" value="ECO:0007669"/>
    <property type="project" value="UniProtKB-UniRule"/>
</dbReference>
<comment type="similarity">
    <text evidence="1 8 9">Belongs to the NAD synthetase family.</text>
</comment>
<comment type="function">
    <text evidence="8">Catalyzes the ATP-dependent amidation of deamido-NAD to form NAD. Uses ammonia as a nitrogen source.</text>
</comment>
<gene>
    <name evidence="8" type="primary">nadE</name>
    <name evidence="12" type="ordered locus">Sthe_3469</name>
</gene>
<dbReference type="UniPathway" id="UPA00253">
    <property type="reaction ID" value="UER00333"/>
</dbReference>
<feature type="binding site" description="in other chain" evidence="8">
    <location>
        <position position="140"/>
    </location>
    <ligand>
        <name>deamido-NAD(+)</name>
        <dbReference type="ChEBI" id="CHEBI:58437"/>
        <note>ligand shared between two neighboring subunits</note>
    </ligand>
</feature>
<accession>D1CAM5</accession>
<dbReference type="GO" id="GO:0009435">
    <property type="term" value="P:NAD+ biosynthetic process"/>
    <property type="evidence" value="ECO:0007669"/>
    <property type="project" value="UniProtKB-UniRule"/>
</dbReference>
<dbReference type="InterPro" id="IPR014729">
    <property type="entry name" value="Rossmann-like_a/b/a_fold"/>
</dbReference>
<evidence type="ECO:0000256" key="5">
    <source>
        <dbReference type="ARBA" id="ARBA00022840"/>
    </source>
</evidence>
<dbReference type="InterPro" id="IPR022926">
    <property type="entry name" value="NH(3)-dep_NAD(+)_synth"/>
</dbReference>
<dbReference type="STRING" id="479434.Sthe_3469"/>
<feature type="domain" description="NAD/GMP synthase" evidence="11">
    <location>
        <begin position="5"/>
        <end position="235"/>
    </location>
</feature>
<feature type="binding site" evidence="8">
    <location>
        <position position="32"/>
    </location>
    <ligand>
        <name>Mg(2+)</name>
        <dbReference type="ChEBI" id="CHEBI:18420"/>
    </ligand>
</feature>
<dbReference type="HAMAP" id="MF_00193">
    <property type="entry name" value="NadE_ammonia_dep"/>
    <property type="match status" value="1"/>
</dbReference>
<feature type="binding site" evidence="8">
    <location>
        <position position="147"/>
    </location>
    <ligand>
        <name>deamido-NAD(+)</name>
        <dbReference type="ChEBI" id="CHEBI:58437"/>
        <note>ligand shared between two neighboring subunits</note>
    </ligand>
</feature>
<keyword evidence="4 8" id="KW-0547">Nucleotide-binding</keyword>
<feature type="binding site" evidence="8">
    <location>
        <begin position="26"/>
        <end position="33"/>
    </location>
    <ligand>
        <name>ATP</name>
        <dbReference type="ChEBI" id="CHEBI:30616"/>
    </ligand>
</feature>
<comment type="catalytic activity">
    <reaction evidence="8 10">
        <text>deamido-NAD(+) + NH4(+) + ATP = AMP + diphosphate + NAD(+) + H(+)</text>
        <dbReference type="Rhea" id="RHEA:21188"/>
        <dbReference type="ChEBI" id="CHEBI:15378"/>
        <dbReference type="ChEBI" id="CHEBI:28938"/>
        <dbReference type="ChEBI" id="CHEBI:30616"/>
        <dbReference type="ChEBI" id="CHEBI:33019"/>
        <dbReference type="ChEBI" id="CHEBI:57540"/>
        <dbReference type="ChEBI" id="CHEBI:58437"/>
        <dbReference type="ChEBI" id="CHEBI:456215"/>
        <dbReference type="EC" id="6.3.1.5"/>
    </reaction>
</comment>
<evidence type="ECO:0000313" key="12">
    <source>
        <dbReference type="EMBL" id="ACZ40868.1"/>
    </source>
</evidence>
<proteinExistence type="inferred from homology"/>
<evidence type="ECO:0000256" key="3">
    <source>
        <dbReference type="ARBA" id="ARBA00022723"/>
    </source>
</evidence>
<evidence type="ECO:0000259" key="11">
    <source>
        <dbReference type="Pfam" id="PF02540"/>
    </source>
</evidence>
<reference evidence="13" key="1">
    <citation type="submission" date="2009-11" db="EMBL/GenBank/DDBJ databases">
        <title>The complete chromosome 2 of Sphaerobacter thermophilus DSM 20745.</title>
        <authorList>
            <person name="Lucas S."/>
            <person name="Copeland A."/>
            <person name="Lapidus A."/>
            <person name="Glavina del Rio T."/>
            <person name="Dalin E."/>
            <person name="Tice H."/>
            <person name="Bruce D."/>
            <person name="Goodwin L."/>
            <person name="Pitluck S."/>
            <person name="Kyrpides N."/>
            <person name="Mavromatis K."/>
            <person name="Ivanova N."/>
            <person name="Mikhailova N."/>
            <person name="LaButti K.M."/>
            <person name="Clum A."/>
            <person name="Sun H.I."/>
            <person name="Brettin T."/>
            <person name="Detter J.C."/>
            <person name="Han C."/>
            <person name="Larimer F."/>
            <person name="Land M."/>
            <person name="Hauser L."/>
            <person name="Markowitz V."/>
            <person name="Cheng J.F."/>
            <person name="Hugenholtz P."/>
            <person name="Woyke T."/>
            <person name="Wu D."/>
            <person name="Steenblock K."/>
            <person name="Schneider S."/>
            <person name="Pukall R."/>
            <person name="Goeker M."/>
            <person name="Klenk H.P."/>
            <person name="Eisen J.A."/>
        </authorList>
    </citation>
    <scope>NUCLEOTIDE SEQUENCE [LARGE SCALE GENOMIC DNA]</scope>
    <source>
        <strain evidence="13">ATCC 49802 / DSM 20745 / S 6022</strain>
    </source>
</reference>
<dbReference type="InterPro" id="IPR022310">
    <property type="entry name" value="NAD/GMP_synthase"/>
</dbReference>
<feature type="binding site" evidence="8">
    <location>
        <position position="156"/>
    </location>
    <ligand>
        <name>ATP</name>
        <dbReference type="ChEBI" id="CHEBI:30616"/>
    </ligand>
</feature>
<evidence type="ECO:0000256" key="1">
    <source>
        <dbReference type="ARBA" id="ARBA00005859"/>
    </source>
</evidence>
<dbReference type="eggNOG" id="COG0171">
    <property type="taxonomic scope" value="Bacteria"/>
</dbReference>
<dbReference type="GO" id="GO:0005524">
    <property type="term" value="F:ATP binding"/>
    <property type="evidence" value="ECO:0007669"/>
    <property type="project" value="UniProtKB-UniRule"/>
</dbReference>
<dbReference type="Proteomes" id="UP000002027">
    <property type="component" value="Chromosome 2"/>
</dbReference>
<dbReference type="OrthoDB" id="9803818at2"/>
<dbReference type="EMBL" id="CP001824">
    <property type="protein sequence ID" value="ACZ40868.1"/>
    <property type="molecule type" value="Genomic_DNA"/>
</dbReference>
<evidence type="ECO:0000256" key="8">
    <source>
        <dbReference type="HAMAP-Rule" id="MF_00193"/>
    </source>
</evidence>
<organism evidence="12 13">
    <name type="scientific">Sphaerobacter thermophilus (strain ATCC 49802 / DSM 20745 / KCCM 41009 / NCIMB 13125 / S 6022)</name>
    <dbReference type="NCBI Taxonomy" id="479434"/>
    <lineage>
        <taxon>Bacteria</taxon>
        <taxon>Pseudomonadati</taxon>
        <taxon>Thermomicrobiota</taxon>
        <taxon>Thermomicrobia</taxon>
        <taxon>Sphaerobacterales</taxon>
        <taxon>Sphaerobacterineae</taxon>
        <taxon>Sphaerobacteraceae</taxon>
        <taxon>Sphaerobacter</taxon>
    </lineage>
</organism>
<keyword evidence="2 8" id="KW-0436">Ligase</keyword>
<dbReference type="GO" id="GO:0005737">
    <property type="term" value="C:cytoplasm"/>
    <property type="evidence" value="ECO:0007669"/>
    <property type="project" value="InterPro"/>
</dbReference>
<keyword evidence="7 8" id="KW-0520">NAD</keyword>
<dbReference type="NCBIfam" id="TIGR00552">
    <property type="entry name" value="nadE"/>
    <property type="match status" value="1"/>
</dbReference>
<sequence>MSLADQIAAWIKEQVAQAGVQGGVVGLSGGIDSAVVAGLATRALGPERVTAAILPAHSNPQDVEHAKLAAAAFGLEPLVIDLSRAYDVLRETLPPGSEMADANIKPRLRMIALYHLANTRNALVIGTGNKSEEMVGYFTKYGDGGVDILPIGGLYKHQVVALAREIGVPEPIITKPPSAGLWAGQTDEQEMGITYDELDAILAAIERGDTTGFPPDRVARVERMIATSEHKRRLPPIFEPASAEARR</sequence>
<dbReference type="Gene3D" id="3.40.50.620">
    <property type="entry name" value="HUPs"/>
    <property type="match status" value="1"/>
</dbReference>
<feature type="binding site" description="in other chain" evidence="8">
    <location>
        <begin position="230"/>
        <end position="231"/>
    </location>
    <ligand>
        <name>deamido-NAD(+)</name>
        <dbReference type="ChEBI" id="CHEBI:58437"/>
        <note>ligand shared between two neighboring subunits</note>
    </ligand>
</feature>
<dbReference type="NCBIfam" id="NF010587">
    <property type="entry name" value="PRK13980.1"/>
    <property type="match status" value="1"/>
</dbReference>
<keyword evidence="5 8" id="KW-0067">ATP-binding</keyword>
<evidence type="ECO:0000256" key="9">
    <source>
        <dbReference type="RuleBase" id="RU003811"/>
    </source>
</evidence>
<evidence type="ECO:0000256" key="6">
    <source>
        <dbReference type="ARBA" id="ARBA00022842"/>
    </source>
</evidence>
<dbReference type="FunFam" id="3.40.50.620:FF:000106">
    <property type="entry name" value="Glutamine-dependent NAD(+) synthetase"/>
    <property type="match status" value="1"/>
</dbReference>
<keyword evidence="6 8" id="KW-0460">Magnesium</keyword>
<dbReference type="EC" id="6.3.1.5" evidence="8 10"/>
<dbReference type="HOGENOM" id="CLU_059327_1_1_0"/>
<evidence type="ECO:0000313" key="13">
    <source>
        <dbReference type="Proteomes" id="UP000002027"/>
    </source>
</evidence>
<comment type="subunit">
    <text evidence="8">Homodimer.</text>
</comment>
<dbReference type="AlphaFoldDB" id="D1CAM5"/>
<name>D1CAM5_SPHTD</name>
<dbReference type="KEGG" id="sti:Sthe_3469"/>
<feature type="binding site" evidence="8">
    <location>
        <position position="178"/>
    </location>
    <ligand>
        <name>ATP</name>
        <dbReference type="ChEBI" id="CHEBI:30616"/>
    </ligand>
</feature>
<dbReference type="GO" id="GO:0004359">
    <property type="term" value="F:glutaminase activity"/>
    <property type="evidence" value="ECO:0007669"/>
    <property type="project" value="InterPro"/>
</dbReference>
<dbReference type="SUPFAM" id="SSF52402">
    <property type="entry name" value="Adenine nucleotide alpha hydrolases-like"/>
    <property type="match status" value="1"/>
</dbReference>
<protein>
    <recommendedName>
        <fullName evidence="8 10">NH(3)-dependent NAD(+) synthetase</fullName>
        <ecNumber evidence="8 10">6.3.1.5</ecNumber>
    </recommendedName>
</protein>
<comment type="pathway">
    <text evidence="8">Cofactor biosynthesis; NAD(+) biosynthesis; NAD(+) from deamido-NAD(+) (ammonia route): step 1/1.</text>
</comment>
<keyword evidence="13" id="KW-1185">Reference proteome</keyword>
<evidence type="ECO:0000256" key="4">
    <source>
        <dbReference type="ARBA" id="ARBA00022741"/>
    </source>
</evidence>
<evidence type="ECO:0000256" key="10">
    <source>
        <dbReference type="RuleBase" id="RU003812"/>
    </source>
</evidence>
<reference evidence="12 13" key="2">
    <citation type="journal article" date="2010" name="Stand. Genomic Sci.">
        <title>Complete genome sequence of Desulfohalobium retbaense type strain (HR(100)).</title>
        <authorList>
            <person name="Spring S."/>
            <person name="Nolan M."/>
            <person name="Lapidus A."/>
            <person name="Glavina Del Rio T."/>
            <person name="Copeland A."/>
            <person name="Tice H."/>
            <person name="Cheng J.F."/>
            <person name="Lucas S."/>
            <person name="Land M."/>
            <person name="Chen F."/>
            <person name="Bruce D."/>
            <person name="Goodwin L."/>
            <person name="Pitluck S."/>
            <person name="Ivanova N."/>
            <person name="Mavromatis K."/>
            <person name="Mikhailova N."/>
            <person name="Pati A."/>
            <person name="Chen A."/>
            <person name="Palaniappan K."/>
            <person name="Hauser L."/>
            <person name="Chang Y.J."/>
            <person name="Jeffries C.D."/>
            <person name="Munk C."/>
            <person name="Kiss H."/>
            <person name="Chain P."/>
            <person name="Han C."/>
            <person name="Brettin T."/>
            <person name="Detter J.C."/>
            <person name="Schuler E."/>
            <person name="Goker M."/>
            <person name="Rohde M."/>
            <person name="Bristow J."/>
            <person name="Eisen J.A."/>
            <person name="Markowitz V."/>
            <person name="Hugenholtz P."/>
            <person name="Kyrpides N.C."/>
            <person name="Klenk H.P."/>
        </authorList>
    </citation>
    <scope>NUCLEOTIDE SEQUENCE [LARGE SCALE GENOMIC DNA]</scope>
    <source>
        <strain evidence="13">ATCC 49802 / DSM 20745 / S 6022</strain>
    </source>
</reference>
<dbReference type="GO" id="GO:0046872">
    <property type="term" value="F:metal ion binding"/>
    <property type="evidence" value="ECO:0007669"/>
    <property type="project" value="UniProtKB-KW"/>
</dbReference>
<feature type="binding site" evidence="8">
    <location>
        <position position="132"/>
    </location>
    <ligand>
        <name>Mg(2+)</name>
        <dbReference type="ChEBI" id="CHEBI:18420"/>
    </ligand>
</feature>
<dbReference type="GO" id="GO:0003952">
    <property type="term" value="F:NAD+ synthase (glutamine-hydrolyzing) activity"/>
    <property type="evidence" value="ECO:0007669"/>
    <property type="project" value="InterPro"/>
</dbReference>
<dbReference type="FunCoup" id="D1CAM5">
    <property type="interactions" value="103"/>
</dbReference>
<dbReference type="Pfam" id="PF02540">
    <property type="entry name" value="NAD_synthase"/>
    <property type="match status" value="1"/>
</dbReference>
<dbReference type="PANTHER" id="PTHR23090">
    <property type="entry name" value="NH 3 /GLUTAMINE-DEPENDENT NAD + SYNTHETASE"/>
    <property type="match status" value="1"/>
</dbReference>
<dbReference type="RefSeq" id="WP_012873903.1">
    <property type="nucleotide sequence ID" value="NC_013524.1"/>
</dbReference>
<evidence type="ECO:0000256" key="2">
    <source>
        <dbReference type="ARBA" id="ARBA00022598"/>
    </source>
</evidence>
<dbReference type="PANTHER" id="PTHR23090:SF9">
    <property type="entry name" value="GLUTAMINE-DEPENDENT NAD(+) SYNTHETASE"/>
    <property type="match status" value="1"/>
</dbReference>
<dbReference type="InterPro" id="IPR003694">
    <property type="entry name" value="NAD_synthase"/>
</dbReference>
<dbReference type="CDD" id="cd00553">
    <property type="entry name" value="NAD_synthase"/>
    <property type="match status" value="1"/>
</dbReference>
<feature type="binding site" evidence="8">
    <location>
        <position position="127"/>
    </location>
    <ligand>
        <name>ATP</name>
        <dbReference type="ChEBI" id="CHEBI:30616"/>
    </ligand>
</feature>
<evidence type="ECO:0000256" key="7">
    <source>
        <dbReference type="ARBA" id="ARBA00023027"/>
    </source>
</evidence>
<feature type="binding site" description="in other chain" evidence="8">
    <location>
        <position position="107"/>
    </location>
    <ligand>
        <name>deamido-NAD(+)</name>
        <dbReference type="ChEBI" id="CHEBI:58437"/>
        <note>ligand shared between two neighboring subunits</note>
    </ligand>
</feature>
<dbReference type="InParanoid" id="D1CAM5"/>
<keyword evidence="3 8" id="KW-0479">Metal-binding</keyword>